<dbReference type="GO" id="GO:0003676">
    <property type="term" value="F:nucleic acid binding"/>
    <property type="evidence" value="ECO:0007669"/>
    <property type="project" value="InterPro"/>
</dbReference>
<dbReference type="InterPro" id="IPR012337">
    <property type="entry name" value="RNaseH-like_sf"/>
</dbReference>
<dbReference type="PANTHER" id="PTHR47723">
    <property type="entry name" value="OS05G0353850 PROTEIN"/>
    <property type="match status" value="1"/>
</dbReference>
<sequence>MAVTIIWFIWIDRNDAKYMNIAMNHKRIIAITKEKINSLYKAKLFKNSHFYFFKLVIKNLGNICVENKEEVVSKFVKWIKPKVKVIKINTDCSVASNKWGCGGILRNAKGNMVCCFAGPLSSCSVPYAELMALYQDHKIALSMGILRVWIEVDTLLVLHFLYSYNTGNANNFYTLREIKGMLSHMDYVVSHFGREGNACANFLARLGAG</sequence>
<dbReference type="Proteomes" id="UP000233837">
    <property type="component" value="Unassembled WGS sequence"/>
</dbReference>
<dbReference type="CDD" id="cd06222">
    <property type="entry name" value="RNase_H_like"/>
    <property type="match status" value="1"/>
</dbReference>
<reference evidence="2 3" key="1">
    <citation type="journal article" date="2016" name="Sci. Rep.">
        <title>The Dendrobium catenatum Lindl. genome sequence provides insights into polysaccharide synthase, floral development and adaptive evolution.</title>
        <authorList>
            <person name="Zhang G.Q."/>
            <person name="Xu Q."/>
            <person name="Bian C."/>
            <person name="Tsai W.C."/>
            <person name="Yeh C.M."/>
            <person name="Liu K.W."/>
            <person name="Yoshida K."/>
            <person name="Zhang L.S."/>
            <person name="Chang S.B."/>
            <person name="Chen F."/>
            <person name="Shi Y."/>
            <person name="Su Y.Y."/>
            <person name="Zhang Y.Q."/>
            <person name="Chen L.J."/>
            <person name="Yin Y."/>
            <person name="Lin M."/>
            <person name="Huang H."/>
            <person name="Deng H."/>
            <person name="Wang Z.W."/>
            <person name="Zhu S.L."/>
            <person name="Zhao X."/>
            <person name="Deng C."/>
            <person name="Niu S.C."/>
            <person name="Huang J."/>
            <person name="Wang M."/>
            <person name="Liu G.H."/>
            <person name="Yang H.J."/>
            <person name="Xiao X.J."/>
            <person name="Hsiao Y.Y."/>
            <person name="Wu W.L."/>
            <person name="Chen Y.Y."/>
            <person name="Mitsuda N."/>
            <person name="Ohme-Takagi M."/>
            <person name="Luo Y.B."/>
            <person name="Van de Peer Y."/>
            <person name="Liu Z.J."/>
        </authorList>
    </citation>
    <scope>NUCLEOTIDE SEQUENCE [LARGE SCALE GENOMIC DNA]</scope>
    <source>
        <tissue evidence="2">The whole plant</tissue>
    </source>
</reference>
<evidence type="ECO:0000313" key="3">
    <source>
        <dbReference type="Proteomes" id="UP000233837"/>
    </source>
</evidence>
<name>A0A2I0VAC7_9ASPA</name>
<reference evidence="2 3" key="2">
    <citation type="journal article" date="2017" name="Nature">
        <title>The Apostasia genome and the evolution of orchids.</title>
        <authorList>
            <person name="Zhang G.Q."/>
            <person name="Liu K.W."/>
            <person name="Li Z."/>
            <person name="Lohaus R."/>
            <person name="Hsiao Y.Y."/>
            <person name="Niu S.C."/>
            <person name="Wang J.Y."/>
            <person name="Lin Y.C."/>
            <person name="Xu Q."/>
            <person name="Chen L.J."/>
            <person name="Yoshida K."/>
            <person name="Fujiwara S."/>
            <person name="Wang Z.W."/>
            <person name="Zhang Y.Q."/>
            <person name="Mitsuda N."/>
            <person name="Wang M."/>
            <person name="Liu G.H."/>
            <person name="Pecoraro L."/>
            <person name="Huang H.X."/>
            <person name="Xiao X.J."/>
            <person name="Lin M."/>
            <person name="Wu X.Y."/>
            <person name="Wu W.L."/>
            <person name="Chen Y.Y."/>
            <person name="Chang S.B."/>
            <person name="Sakamoto S."/>
            <person name="Ohme-Takagi M."/>
            <person name="Yagi M."/>
            <person name="Zeng S.J."/>
            <person name="Shen C.Y."/>
            <person name="Yeh C.M."/>
            <person name="Luo Y.B."/>
            <person name="Tsai W.C."/>
            <person name="Van de Peer Y."/>
            <person name="Liu Z.J."/>
        </authorList>
    </citation>
    <scope>NUCLEOTIDE SEQUENCE [LARGE SCALE GENOMIC DNA]</scope>
    <source>
        <tissue evidence="2">The whole plant</tissue>
    </source>
</reference>
<gene>
    <name evidence="2" type="ORF">MA16_Dca026835</name>
</gene>
<dbReference type="InterPro" id="IPR002156">
    <property type="entry name" value="RNaseH_domain"/>
</dbReference>
<dbReference type="InterPro" id="IPR036397">
    <property type="entry name" value="RNaseH_sf"/>
</dbReference>
<dbReference type="PANTHER" id="PTHR47723:SF19">
    <property type="entry name" value="POLYNUCLEOTIDYL TRANSFERASE, RIBONUCLEASE H-LIKE SUPERFAMILY PROTEIN"/>
    <property type="match status" value="1"/>
</dbReference>
<keyword evidence="3" id="KW-1185">Reference proteome</keyword>
<evidence type="ECO:0000313" key="2">
    <source>
        <dbReference type="EMBL" id="PKU60369.1"/>
    </source>
</evidence>
<dbReference type="Pfam" id="PF13456">
    <property type="entry name" value="RVT_3"/>
    <property type="match status" value="1"/>
</dbReference>
<accession>A0A2I0VAC7</accession>
<dbReference type="Gene3D" id="3.30.420.10">
    <property type="entry name" value="Ribonuclease H-like superfamily/Ribonuclease H"/>
    <property type="match status" value="1"/>
</dbReference>
<dbReference type="AlphaFoldDB" id="A0A2I0VAC7"/>
<feature type="domain" description="RNase H type-1" evidence="1">
    <location>
        <begin position="92"/>
        <end position="205"/>
    </location>
</feature>
<dbReference type="InterPro" id="IPR044730">
    <property type="entry name" value="RNase_H-like_dom_plant"/>
</dbReference>
<evidence type="ECO:0000259" key="1">
    <source>
        <dbReference type="Pfam" id="PF13456"/>
    </source>
</evidence>
<dbReference type="SUPFAM" id="SSF53098">
    <property type="entry name" value="Ribonuclease H-like"/>
    <property type="match status" value="1"/>
</dbReference>
<proteinExistence type="predicted"/>
<dbReference type="InterPro" id="IPR053151">
    <property type="entry name" value="RNase_H-like"/>
</dbReference>
<dbReference type="EMBL" id="KZ503952">
    <property type="protein sequence ID" value="PKU60369.1"/>
    <property type="molecule type" value="Genomic_DNA"/>
</dbReference>
<organism evidence="2 3">
    <name type="scientific">Dendrobium catenatum</name>
    <dbReference type="NCBI Taxonomy" id="906689"/>
    <lineage>
        <taxon>Eukaryota</taxon>
        <taxon>Viridiplantae</taxon>
        <taxon>Streptophyta</taxon>
        <taxon>Embryophyta</taxon>
        <taxon>Tracheophyta</taxon>
        <taxon>Spermatophyta</taxon>
        <taxon>Magnoliopsida</taxon>
        <taxon>Liliopsida</taxon>
        <taxon>Asparagales</taxon>
        <taxon>Orchidaceae</taxon>
        <taxon>Epidendroideae</taxon>
        <taxon>Malaxideae</taxon>
        <taxon>Dendrobiinae</taxon>
        <taxon>Dendrobium</taxon>
    </lineage>
</organism>
<dbReference type="GO" id="GO:0004523">
    <property type="term" value="F:RNA-DNA hybrid ribonuclease activity"/>
    <property type="evidence" value="ECO:0007669"/>
    <property type="project" value="InterPro"/>
</dbReference>
<protein>
    <submittedName>
        <fullName evidence="2">Ribonuclease H protein</fullName>
    </submittedName>
</protein>